<dbReference type="AlphaFoldDB" id="A0A150U0K3"/>
<evidence type="ECO:0000313" key="1">
    <source>
        <dbReference type="EMBL" id="KYG10470.1"/>
    </source>
</evidence>
<sequence length="60" mass="6502">MERWGSSYLLHDTSPIRLIGGIGATTDDHGGRQIRLSFADTPGVLAVNVGDSLHELTIKR</sequence>
<accession>A0A150U0K3</accession>
<name>A0A150U0K3_SORCE</name>
<dbReference type="EMBL" id="JEME01000317">
    <property type="protein sequence ID" value="KYG10470.1"/>
    <property type="molecule type" value="Genomic_DNA"/>
</dbReference>
<reference evidence="1 2" key="1">
    <citation type="submission" date="2014-02" db="EMBL/GenBank/DDBJ databases">
        <title>The small core and large imbalanced accessory genome model reveals a collaborative survival strategy of Sorangium cellulosum strains in nature.</title>
        <authorList>
            <person name="Han K."/>
            <person name="Peng R."/>
            <person name="Blom J."/>
            <person name="Li Y.-Z."/>
        </authorList>
    </citation>
    <scope>NUCLEOTIDE SEQUENCE [LARGE SCALE GENOMIC DNA]</scope>
    <source>
        <strain evidence="1 2">So0007-03</strain>
    </source>
</reference>
<dbReference type="Proteomes" id="UP000075502">
    <property type="component" value="Unassembled WGS sequence"/>
</dbReference>
<proteinExistence type="predicted"/>
<comment type="caution">
    <text evidence="1">The sequence shown here is derived from an EMBL/GenBank/DDBJ whole genome shotgun (WGS) entry which is preliminary data.</text>
</comment>
<gene>
    <name evidence="1" type="ORF">BE21_11750</name>
</gene>
<evidence type="ECO:0000313" key="2">
    <source>
        <dbReference type="Proteomes" id="UP000075502"/>
    </source>
</evidence>
<organism evidence="1 2">
    <name type="scientific">Sorangium cellulosum</name>
    <name type="common">Polyangium cellulosum</name>
    <dbReference type="NCBI Taxonomy" id="56"/>
    <lineage>
        <taxon>Bacteria</taxon>
        <taxon>Pseudomonadati</taxon>
        <taxon>Myxococcota</taxon>
        <taxon>Polyangia</taxon>
        <taxon>Polyangiales</taxon>
        <taxon>Polyangiaceae</taxon>
        <taxon>Sorangium</taxon>
    </lineage>
</organism>
<protein>
    <submittedName>
        <fullName evidence="1">Uncharacterized protein</fullName>
    </submittedName>
</protein>